<dbReference type="AlphaFoldDB" id="A0A9D3XTD0"/>
<comment type="caution">
    <text evidence="1">The sequence shown here is derived from an EMBL/GenBank/DDBJ whole genome shotgun (WGS) entry which is preliminary data.</text>
</comment>
<proteinExistence type="predicted"/>
<dbReference type="Proteomes" id="UP000827986">
    <property type="component" value="Unassembled WGS sequence"/>
</dbReference>
<organism evidence="1 2">
    <name type="scientific">Mauremys mutica</name>
    <name type="common">yellowpond turtle</name>
    <dbReference type="NCBI Taxonomy" id="74926"/>
    <lineage>
        <taxon>Eukaryota</taxon>
        <taxon>Metazoa</taxon>
        <taxon>Chordata</taxon>
        <taxon>Craniata</taxon>
        <taxon>Vertebrata</taxon>
        <taxon>Euteleostomi</taxon>
        <taxon>Archelosauria</taxon>
        <taxon>Testudinata</taxon>
        <taxon>Testudines</taxon>
        <taxon>Cryptodira</taxon>
        <taxon>Durocryptodira</taxon>
        <taxon>Testudinoidea</taxon>
        <taxon>Geoemydidae</taxon>
        <taxon>Geoemydinae</taxon>
        <taxon>Mauremys</taxon>
    </lineage>
</organism>
<name>A0A9D3XTD0_9SAUR</name>
<reference evidence="1" key="1">
    <citation type="submission" date="2021-09" db="EMBL/GenBank/DDBJ databases">
        <title>The genome of Mauremys mutica provides insights into the evolution of semi-aquatic lifestyle.</title>
        <authorList>
            <person name="Gong S."/>
            <person name="Gao Y."/>
        </authorList>
    </citation>
    <scope>NUCLEOTIDE SEQUENCE</scope>
    <source>
        <strain evidence="1">MM-2020</strain>
        <tissue evidence="1">Muscle</tissue>
    </source>
</reference>
<evidence type="ECO:0000313" key="1">
    <source>
        <dbReference type="EMBL" id="KAH1185151.1"/>
    </source>
</evidence>
<protein>
    <submittedName>
        <fullName evidence="1">Uncharacterized protein</fullName>
    </submittedName>
</protein>
<evidence type="ECO:0000313" key="2">
    <source>
        <dbReference type="Proteomes" id="UP000827986"/>
    </source>
</evidence>
<accession>A0A9D3XTD0</accession>
<dbReference type="EMBL" id="JAHDVG010000464">
    <property type="protein sequence ID" value="KAH1185151.1"/>
    <property type="molecule type" value="Genomic_DNA"/>
</dbReference>
<sequence>MLTKGQMFWVTFSSVCAMSKLCNASLHHVPREFTKSSVLSSPRRPMSSWEKGIFLNRTGSTNFLQGLGPQTYVMQQVASPGKFTPISTEVHLAEKTSPITPAFPSPGQK</sequence>
<keyword evidence="2" id="KW-1185">Reference proteome</keyword>
<gene>
    <name evidence="1" type="ORF">KIL84_013092</name>
</gene>